<keyword evidence="2" id="KW-1185">Reference proteome</keyword>
<reference evidence="1 2" key="1">
    <citation type="submission" date="2024-03" db="EMBL/GenBank/DDBJ databases">
        <title>Actinomycetospora sp. OC33-EN07, a novel actinomycete isolated from wild orchid (Aerides multiflora).</title>
        <authorList>
            <person name="Suriyachadkun C."/>
        </authorList>
    </citation>
    <scope>NUCLEOTIDE SEQUENCE [LARGE SCALE GENOMIC DNA]</scope>
    <source>
        <strain evidence="1 2">OC33-EN07</strain>
    </source>
</reference>
<dbReference type="EMBL" id="JBBEGM010000011">
    <property type="protein sequence ID" value="MEJ2864367.1"/>
    <property type="molecule type" value="Genomic_DNA"/>
</dbReference>
<gene>
    <name evidence="1" type="ORF">WCD58_24630</name>
</gene>
<organism evidence="1 2">
    <name type="scientific">Actinomycetospora flava</name>
    <dbReference type="NCBI Taxonomy" id="3129232"/>
    <lineage>
        <taxon>Bacteria</taxon>
        <taxon>Bacillati</taxon>
        <taxon>Actinomycetota</taxon>
        <taxon>Actinomycetes</taxon>
        <taxon>Pseudonocardiales</taxon>
        <taxon>Pseudonocardiaceae</taxon>
        <taxon>Actinomycetospora</taxon>
    </lineage>
</organism>
<evidence type="ECO:0000313" key="2">
    <source>
        <dbReference type="Proteomes" id="UP001369736"/>
    </source>
</evidence>
<proteinExistence type="predicted"/>
<dbReference type="Proteomes" id="UP001369736">
    <property type="component" value="Unassembled WGS sequence"/>
</dbReference>
<name>A0ABU8MCL1_9PSEU</name>
<comment type="caution">
    <text evidence="1">The sequence shown here is derived from an EMBL/GenBank/DDBJ whole genome shotgun (WGS) entry which is preliminary data.</text>
</comment>
<dbReference type="RefSeq" id="WP_337705725.1">
    <property type="nucleotide sequence ID" value="NZ_JBBEGM010000011.1"/>
</dbReference>
<accession>A0ABU8MCL1</accession>
<protein>
    <submittedName>
        <fullName evidence="1">Uncharacterized protein</fullName>
    </submittedName>
</protein>
<sequence length="50" mass="5591">MTDTADDHCRVCGVALYLDDLTDPATPLWLDGDGEYPTCREGDPHIPRSW</sequence>
<evidence type="ECO:0000313" key="1">
    <source>
        <dbReference type="EMBL" id="MEJ2864367.1"/>
    </source>
</evidence>